<organism evidence="7 8">
    <name type="scientific">Rhodoferax antarcticus ANT.BR</name>
    <dbReference type="NCBI Taxonomy" id="1111071"/>
    <lineage>
        <taxon>Bacteria</taxon>
        <taxon>Pseudomonadati</taxon>
        <taxon>Pseudomonadota</taxon>
        <taxon>Betaproteobacteria</taxon>
        <taxon>Burkholderiales</taxon>
        <taxon>Comamonadaceae</taxon>
        <taxon>Rhodoferax</taxon>
    </lineage>
</organism>
<dbReference type="InterPro" id="IPR037150">
    <property type="entry name" value="H-NS_C_dom_sf"/>
</dbReference>
<dbReference type="SMART" id="SM00528">
    <property type="entry name" value="HNS"/>
    <property type="match status" value="1"/>
</dbReference>
<evidence type="ECO:0000259" key="6">
    <source>
        <dbReference type="SMART" id="SM00528"/>
    </source>
</evidence>
<evidence type="ECO:0000313" key="8">
    <source>
        <dbReference type="Proteomes" id="UP000185911"/>
    </source>
</evidence>
<reference evidence="7 8" key="1">
    <citation type="submission" date="2017-01" db="EMBL/GenBank/DDBJ databases">
        <title>Genome sequence of Rhodoferax antarcticus ANT.BR, a psychrophilic purple nonsulfur bacterium from an Antarctic microbial mat.</title>
        <authorList>
            <person name="Baker J."/>
            <person name="Riester C."/>
            <person name="Skinner B."/>
            <person name="Newell A."/>
            <person name="Swingley W."/>
            <person name="Madigan M."/>
            <person name="Jung D."/>
            <person name="Asao M."/>
            <person name="Chen M."/>
            <person name="Loughlin P."/>
            <person name="Pan H."/>
            <person name="Lin S."/>
            <person name="Li N."/>
            <person name="Shaw J."/>
            <person name="Prado M."/>
            <person name="Sherman C."/>
            <person name="Li X."/>
            <person name="Tang J."/>
            <person name="Blankenship R."/>
            <person name="Zhao T."/>
            <person name="Touchman J."/>
            <person name="Sattley M."/>
        </authorList>
    </citation>
    <scope>NUCLEOTIDE SEQUENCE [LARGE SCALE GENOMIC DNA]</scope>
    <source>
        <strain evidence="7 8">ANT.BR</strain>
    </source>
</reference>
<keyword evidence="3" id="KW-0963">Cytoplasm</keyword>
<dbReference type="GO" id="GO:0001217">
    <property type="term" value="F:DNA-binding transcription repressor activity"/>
    <property type="evidence" value="ECO:0007669"/>
    <property type="project" value="TreeGrafter"/>
</dbReference>
<dbReference type="SUPFAM" id="SSF81273">
    <property type="entry name" value="H-NS histone-like proteins"/>
    <property type="match status" value="1"/>
</dbReference>
<dbReference type="AlphaFoldDB" id="A0A1Q8Y970"/>
<evidence type="ECO:0000313" key="7">
    <source>
        <dbReference type="EMBL" id="OLP04519.1"/>
    </source>
</evidence>
<dbReference type="GO" id="GO:0003681">
    <property type="term" value="F:bent DNA binding"/>
    <property type="evidence" value="ECO:0007669"/>
    <property type="project" value="TreeGrafter"/>
</dbReference>
<gene>
    <name evidence="7" type="ORF">BLL52_4114</name>
</gene>
<dbReference type="Gene3D" id="4.10.430.10">
    <property type="entry name" value="Histone-like protein H-NS, C-terminal domain"/>
    <property type="match status" value="1"/>
</dbReference>
<dbReference type="PANTHER" id="PTHR38097:SF2">
    <property type="entry name" value="DNA-BINDING PROTEIN STPA"/>
    <property type="match status" value="1"/>
</dbReference>
<dbReference type="EMBL" id="MSYM01000020">
    <property type="protein sequence ID" value="OLP04519.1"/>
    <property type="molecule type" value="Genomic_DNA"/>
</dbReference>
<feature type="domain" description="DNA-binding protein H-NS-like C-terminal" evidence="6">
    <location>
        <begin position="62"/>
        <end position="107"/>
    </location>
</feature>
<keyword evidence="8" id="KW-1185">Reference proteome</keyword>
<accession>A0A1Q8Y970</accession>
<proteinExistence type="inferred from homology"/>
<evidence type="ECO:0000256" key="4">
    <source>
        <dbReference type="ARBA" id="ARBA00023125"/>
    </source>
</evidence>
<evidence type="ECO:0000256" key="5">
    <source>
        <dbReference type="SAM" id="Coils"/>
    </source>
</evidence>
<dbReference type="Proteomes" id="UP000185911">
    <property type="component" value="Unassembled WGS sequence"/>
</dbReference>
<dbReference type="RefSeq" id="WP_075588347.1">
    <property type="nucleotide sequence ID" value="NZ_MSYM01000020.1"/>
</dbReference>
<dbReference type="PANTHER" id="PTHR38097">
    <property type="match status" value="1"/>
</dbReference>
<evidence type="ECO:0000256" key="1">
    <source>
        <dbReference type="ARBA" id="ARBA00004453"/>
    </source>
</evidence>
<comment type="similarity">
    <text evidence="2">Belongs to the histone-like protein H-NS family.</text>
</comment>
<dbReference type="Pfam" id="PF00816">
    <property type="entry name" value="Histone_HNS"/>
    <property type="match status" value="1"/>
</dbReference>
<comment type="subcellular location">
    <subcellularLocation>
        <location evidence="1">Cytoplasm</location>
        <location evidence="1">Nucleoid</location>
    </subcellularLocation>
</comment>
<dbReference type="GO" id="GO:0009295">
    <property type="term" value="C:nucleoid"/>
    <property type="evidence" value="ECO:0007669"/>
    <property type="project" value="UniProtKB-SubCell"/>
</dbReference>
<evidence type="ECO:0000256" key="2">
    <source>
        <dbReference type="ARBA" id="ARBA00010610"/>
    </source>
</evidence>
<protein>
    <submittedName>
        <fullName evidence="7">Histone family protein nucleoid-structuring protein</fullName>
    </submittedName>
</protein>
<comment type="caution">
    <text evidence="7">The sequence shown here is derived from an EMBL/GenBank/DDBJ whole genome shotgun (WGS) entry which is preliminary data.</text>
</comment>
<keyword evidence="4" id="KW-0238">DNA-binding</keyword>
<dbReference type="GO" id="GO:0005829">
    <property type="term" value="C:cytosol"/>
    <property type="evidence" value="ECO:0007669"/>
    <property type="project" value="TreeGrafter"/>
</dbReference>
<dbReference type="InterPro" id="IPR027444">
    <property type="entry name" value="H-NS_C_dom"/>
</dbReference>
<sequence>MENENLQTLNEIELQIEALKERANQIRATELASVISDVNQKIAAYALRPGDLKFKSDAIRIESNKVGKKAEVKYRDSEGQTWSGRGLKPRWLTAAIEGGKVVEDFLV</sequence>
<evidence type="ECO:0000256" key="3">
    <source>
        <dbReference type="ARBA" id="ARBA00022490"/>
    </source>
</evidence>
<dbReference type="GO" id="GO:0000976">
    <property type="term" value="F:transcription cis-regulatory region binding"/>
    <property type="evidence" value="ECO:0007669"/>
    <property type="project" value="TreeGrafter"/>
</dbReference>
<name>A0A1Q8Y970_9BURK</name>
<keyword evidence="5" id="KW-0175">Coiled coil</keyword>
<dbReference type="GO" id="GO:0003680">
    <property type="term" value="F:minor groove of adenine-thymine-rich DNA binding"/>
    <property type="evidence" value="ECO:0007669"/>
    <property type="project" value="TreeGrafter"/>
</dbReference>
<dbReference type="GO" id="GO:0032993">
    <property type="term" value="C:protein-DNA complex"/>
    <property type="evidence" value="ECO:0007669"/>
    <property type="project" value="TreeGrafter"/>
</dbReference>
<feature type="coiled-coil region" evidence="5">
    <location>
        <begin position="2"/>
        <end position="29"/>
    </location>
</feature>